<protein>
    <submittedName>
        <fullName evidence="1">Uncharacterized protein</fullName>
    </submittedName>
</protein>
<evidence type="ECO:0000313" key="1">
    <source>
        <dbReference type="EMBL" id="EKU89581.1"/>
    </source>
</evidence>
<dbReference type="EMBL" id="ADLF01000013">
    <property type="protein sequence ID" value="EKU89581.1"/>
    <property type="molecule type" value="Genomic_DNA"/>
</dbReference>
<keyword evidence="2" id="KW-1185">Reference proteome</keyword>
<evidence type="ECO:0000313" key="2">
    <source>
        <dbReference type="Proteomes" id="UP000009872"/>
    </source>
</evidence>
<dbReference type="PATRIC" id="fig|742727.4.peg.3084"/>
<dbReference type="HOGENOM" id="CLU_2987100_0_0_10"/>
<proteinExistence type="predicted"/>
<name>K9E1M8_9BACE</name>
<dbReference type="STRING" id="742727.HMPREF9447_03019"/>
<dbReference type="Proteomes" id="UP000009872">
    <property type="component" value="Unassembled WGS sequence"/>
</dbReference>
<gene>
    <name evidence="1" type="ORF">HMPREF9447_03019</name>
</gene>
<comment type="caution">
    <text evidence="1">The sequence shown here is derived from an EMBL/GenBank/DDBJ whole genome shotgun (WGS) entry which is preliminary data.</text>
</comment>
<dbReference type="AlphaFoldDB" id="K9E1M8"/>
<sequence length="57" mass="6548">MGKDYLSQIPLLQSEERCPKSGVVGEKEFLNFMINRYCESGVETDSYLFQLLIRIGT</sequence>
<accession>K9E1M8</accession>
<reference evidence="1 2" key="1">
    <citation type="submission" date="2012-09" db="EMBL/GenBank/DDBJ databases">
        <title>The Genome Sequence of Bacteroides oleiciplenus YIT 12058.</title>
        <authorList>
            <consortium name="The Broad Institute Genome Sequencing Platform"/>
            <person name="Earl A."/>
            <person name="Ward D."/>
            <person name="Feldgarden M."/>
            <person name="Gevers D."/>
            <person name="Morotomi M."/>
            <person name="Walker B."/>
            <person name="Young S.K."/>
            <person name="Zeng Q."/>
            <person name="Gargeya S."/>
            <person name="Fitzgerald M."/>
            <person name="Haas B."/>
            <person name="Abouelleil A."/>
            <person name="Alvarado L."/>
            <person name="Arachchi H.M."/>
            <person name="Berlin A.M."/>
            <person name="Chapman S.B."/>
            <person name="Goldberg J."/>
            <person name="Griggs A."/>
            <person name="Gujja S."/>
            <person name="Hansen M."/>
            <person name="Howarth C."/>
            <person name="Imamovic A."/>
            <person name="Larimer J."/>
            <person name="McCowen C."/>
            <person name="Montmayeur A."/>
            <person name="Murphy C."/>
            <person name="Neiman D."/>
            <person name="Pearson M."/>
            <person name="Priest M."/>
            <person name="Roberts A."/>
            <person name="Saif S."/>
            <person name="Shea T."/>
            <person name="Sisk P."/>
            <person name="Sykes S."/>
            <person name="Wortman J."/>
            <person name="Nusbaum C."/>
            <person name="Birren B."/>
        </authorList>
    </citation>
    <scope>NUCLEOTIDE SEQUENCE [LARGE SCALE GENOMIC DNA]</scope>
    <source>
        <strain evidence="1 2">YIT 12058</strain>
    </source>
</reference>
<organism evidence="1 2">
    <name type="scientific">Bacteroides oleiciplenus YIT 12058</name>
    <dbReference type="NCBI Taxonomy" id="742727"/>
    <lineage>
        <taxon>Bacteria</taxon>
        <taxon>Pseudomonadati</taxon>
        <taxon>Bacteroidota</taxon>
        <taxon>Bacteroidia</taxon>
        <taxon>Bacteroidales</taxon>
        <taxon>Bacteroidaceae</taxon>
        <taxon>Bacteroides</taxon>
    </lineage>
</organism>